<comment type="caution">
    <text evidence="7">The sequence shown here is derived from an EMBL/GenBank/DDBJ whole genome shotgun (WGS) entry which is preliminary data.</text>
</comment>
<organism evidence="7 8">
    <name type="scientific">Streptobacillus felis</name>
    <dbReference type="NCBI Taxonomy" id="1384509"/>
    <lineage>
        <taxon>Bacteria</taxon>
        <taxon>Fusobacteriati</taxon>
        <taxon>Fusobacteriota</taxon>
        <taxon>Fusobacteriia</taxon>
        <taxon>Fusobacteriales</taxon>
        <taxon>Leptotrichiaceae</taxon>
        <taxon>Streptobacillus</taxon>
    </lineage>
</organism>
<dbReference type="InterPro" id="IPR013762">
    <property type="entry name" value="Integrase-like_cat_sf"/>
</dbReference>
<gene>
    <name evidence="7" type="ORF">HP397_02295</name>
</gene>
<dbReference type="InterPro" id="IPR010998">
    <property type="entry name" value="Integrase_recombinase_N"/>
</dbReference>
<evidence type="ECO:0000256" key="3">
    <source>
        <dbReference type="ARBA" id="ARBA00023172"/>
    </source>
</evidence>
<evidence type="ECO:0000256" key="4">
    <source>
        <dbReference type="PROSITE-ProRule" id="PRU01248"/>
    </source>
</evidence>
<dbReference type="EMBL" id="JABMKT010000008">
    <property type="protein sequence ID" value="NYV27658.1"/>
    <property type="molecule type" value="Genomic_DNA"/>
</dbReference>
<dbReference type="GO" id="GO:0015074">
    <property type="term" value="P:DNA integration"/>
    <property type="evidence" value="ECO:0007669"/>
    <property type="project" value="UniProtKB-KW"/>
</dbReference>
<keyword evidence="1" id="KW-0229">DNA integration</keyword>
<dbReference type="InterPro" id="IPR044068">
    <property type="entry name" value="CB"/>
</dbReference>
<dbReference type="RefSeq" id="WP_067321992.1">
    <property type="nucleotide sequence ID" value="NZ_CBCRWS010000005.1"/>
</dbReference>
<feature type="domain" description="Core-binding (CB)" evidence="6">
    <location>
        <begin position="1"/>
        <end position="79"/>
    </location>
</feature>
<dbReference type="SUPFAM" id="SSF56349">
    <property type="entry name" value="DNA breaking-rejoining enzymes"/>
    <property type="match status" value="1"/>
</dbReference>
<sequence length="287" mass="33915">MVEVNMFLDYLKFEKGNADKTIESYKNDLYTFFNKVNKKVDEITSEDIYEYIEKLKEKYVYNSVIRKISCIKSFFKFCYMEKIIKNDPANKIHNLKKEKRLPQALTIEEIKAIIESFNHDPIERRNQLIVKFLVATGARISEVINLEIKDIENSDFEFARLYGKGSKYRFVPIYLELEEEIKKYIKEIRPKIKGSEGSYLLFPGIRRENFWKVLNKHAQNLGIDKKIHPHLFRHSAATMMIENGADIRIVQELLGHASITTTEVYTHVEKSKLKEIYKRVKIGEEDE</sequence>
<dbReference type="PANTHER" id="PTHR30349:SF81">
    <property type="entry name" value="TYROSINE RECOMBINASE XERC"/>
    <property type="match status" value="1"/>
</dbReference>
<dbReference type="InterPro" id="IPR002104">
    <property type="entry name" value="Integrase_catalytic"/>
</dbReference>
<keyword evidence="2 4" id="KW-0238">DNA-binding</keyword>
<protein>
    <submittedName>
        <fullName evidence="7">Tyrosine-type recombinase/integrase</fullName>
    </submittedName>
</protein>
<dbReference type="PANTHER" id="PTHR30349">
    <property type="entry name" value="PHAGE INTEGRASE-RELATED"/>
    <property type="match status" value="1"/>
</dbReference>
<dbReference type="PROSITE" id="PS51900">
    <property type="entry name" value="CB"/>
    <property type="match status" value="1"/>
</dbReference>
<dbReference type="InterPro" id="IPR050090">
    <property type="entry name" value="Tyrosine_recombinase_XerCD"/>
</dbReference>
<dbReference type="AlphaFoldDB" id="A0A7Z0PE86"/>
<dbReference type="GO" id="GO:0003677">
    <property type="term" value="F:DNA binding"/>
    <property type="evidence" value="ECO:0007669"/>
    <property type="project" value="UniProtKB-UniRule"/>
</dbReference>
<dbReference type="Gene3D" id="1.10.150.130">
    <property type="match status" value="1"/>
</dbReference>
<dbReference type="InterPro" id="IPR011010">
    <property type="entry name" value="DNA_brk_join_enz"/>
</dbReference>
<evidence type="ECO:0000313" key="7">
    <source>
        <dbReference type="EMBL" id="NYV27658.1"/>
    </source>
</evidence>
<proteinExistence type="predicted"/>
<dbReference type="Pfam" id="PF00589">
    <property type="entry name" value="Phage_integrase"/>
    <property type="match status" value="1"/>
</dbReference>
<dbReference type="PROSITE" id="PS51898">
    <property type="entry name" value="TYR_RECOMBINASE"/>
    <property type="match status" value="1"/>
</dbReference>
<feature type="domain" description="Tyr recombinase" evidence="5">
    <location>
        <begin position="100"/>
        <end position="278"/>
    </location>
</feature>
<keyword evidence="8" id="KW-1185">Reference proteome</keyword>
<evidence type="ECO:0000256" key="2">
    <source>
        <dbReference type="ARBA" id="ARBA00023125"/>
    </source>
</evidence>
<reference evidence="7 8" key="1">
    <citation type="submission" date="2020-05" db="EMBL/GenBank/DDBJ databases">
        <title>Streptobacillus felis strain LHL191014123.</title>
        <authorList>
            <person name="Fawzy A."/>
            <person name="Rau J."/>
            <person name="Risse K."/>
            <person name="Schauerte N."/>
            <person name="Geiger C."/>
            <person name="Blom J."/>
            <person name="Imirzalioglu C."/>
            <person name="Falgenhauer J."/>
            <person name="Bach A."/>
            <person name="Herden C."/>
            <person name="Eisenberg T."/>
        </authorList>
    </citation>
    <scope>NUCLEOTIDE SEQUENCE [LARGE SCALE GENOMIC DNA]</scope>
    <source>
        <strain evidence="7 8">LHL191014123</strain>
    </source>
</reference>
<dbReference type="Gene3D" id="1.10.443.10">
    <property type="entry name" value="Intergrase catalytic core"/>
    <property type="match status" value="1"/>
</dbReference>
<dbReference type="Pfam" id="PF02899">
    <property type="entry name" value="Phage_int_SAM_1"/>
    <property type="match status" value="1"/>
</dbReference>
<evidence type="ECO:0000259" key="5">
    <source>
        <dbReference type="PROSITE" id="PS51898"/>
    </source>
</evidence>
<keyword evidence="3" id="KW-0233">DNA recombination</keyword>
<dbReference type="InterPro" id="IPR004107">
    <property type="entry name" value="Integrase_SAM-like_N"/>
</dbReference>
<evidence type="ECO:0000259" key="6">
    <source>
        <dbReference type="PROSITE" id="PS51900"/>
    </source>
</evidence>
<dbReference type="OrthoDB" id="9801717at2"/>
<evidence type="ECO:0000313" key="8">
    <source>
        <dbReference type="Proteomes" id="UP000526184"/>
    </source>
</evidence>
<name>A0A7Z0PE86_9FUSO</name>
<accession>A0A7Z0PE86</accession>
<dbReference type="GO" id="GO:0006310">
    <property type="term" value="P:DNA recombination"/>
    <property type="evidence" value="ECO:0007669"/>
    <property type="project" value="UniProtKB-KW"/>
</dbReference>
<dbReference type="Proteomes" id="UP000526184">
    <property type="component" value="Unassembled WGS sequence"/>
</dbReference>
<evidence type="ECO:0000256" key="1">
    <source>
        <dbReference type="ARBA" id="ARBA00022908"/>
    </source>
</evidence>